<dbReference type="Pfam" id="PF00346">
    <property type="entry name" value="Complex1_49kDa"/>
    <property type="match status" value="1"/>
</dbReference>
<dbReference type="InParanoid" id="M1CUC5"/>
<dbReference type="EnsemblPlants" id="PGSC0003DMT400074914">
    <property type="protein sequence ID" value="PGSC0003DMT400074914"/>
    <property type="gene ID" value="PGSC0003DMG400029135"/>
</dbReference>
<proteinExistence type="inferred from homology"/>
<evidence type="ECO:0000313" key="3">
    <source>
        <dbReference type="EnsemblPlants" id="PGSC0003DMT400074914"/>
    </source>
</evidence>
<sequence length="77" mass="8174">MTTGSSVYSTSIHHFEPYTKGFSVPAPSTYTAVEAPKGEFGVFLCGGDTLILGFVDFIDPAFAVIALSALQGDFYSQ</sequence>
<dbReference type="PaxDb" id="4113-PGSC0003DMT400074914"/>
<dbReference type="GO" id="GO:0048038">
    <property type="term" value="F:quinone binding"/>
    <property type="evidence" value="ECO:0007669"/>
    <property type="project" value="InterPro"/>
</dbReference>
<dbReference type="Gramene" id="PGSC0003DMT400074914">
    <property type="protein sequence ID" value="PGSC0003DMT400074914"/>
    <property type="gene ID" value="PGSC0003DMG400029135"/>
</dbReference>
<dbReference type="Proteomes" id="UP000011115">
    <property type="component" value="Unassembled WGS sequence"/>
</dbReference>
<dbReference type="eggNOG" id="KOG2870">
    <property type="taxonomic scope" value="Eukaryota"/>
</dbReference>
<dbReference type="Gene3D" id="1.10.645.10">
    <property type="entry name" value="Cytochrome-c3 Hydrogenase, chain B"/>
    <property type="match status" value="1"/>
</dbReference>
<dbReference type="GO" id="GO:0051287">
    <property type="term" value="F:NAD binding"/>
    <property type="evidence" value="ECO:0007669"/>
    <property type="project" value="InterPro"/>
</dbReference>
<dbReference type="SUPFAM" id="SSF56762">
    <property type="entry name" value="HydB/Nqo4-like"/>
    <property type="match status" value="1"/>
</dbReference>
<evidence type="ECO:0000259" key="2">
    <source>
        <dbReference type="Pfam" id="PF00346"/>
    </source>
</evidence>
<dbReference type="STRING" id="4113.M1CUC5"/>
<protein>
    <submittedName>
        <fullName evidence="3">NADH-ubiquinone oxidoreductase fe-s protein</fullName>
    </submittedName>
</protein>
<dbReference type="HOGENOM" id="CLU_2642893_0_0_1"/>
<reference evidence="4" key="1">
    <citation type="journal article" date="2011" name="Nature">
        <title>Genome sequence and analysis of the tuber crop potato.</title>
        <authorList>
            <consortium name="The Potato Genome Sequencing Consortium"/>
        </authorList>
    </citation>
    <scope>NUCLEOTIDE SEQUENCE [LARGE SCALE GENOMIC DNA]</scope>
    <source>
        <strain evidence="4">cv. DM1-3 516 R44</strain>
    </source>
</reference>
<comment type="similarity">
    <text evidence="1">Belongs to the complex I 49 kDa subunit family.</text>
</comment>
<dbReference type="GO" id="GO:0016651">
    <property type="term" value="F:oxidoreductase activity, acting on NAD(P)H"/>
    <property type="evidence" value="ECO:0007669"/>
    <property type="project" value="InterPro"/>
</dbReference>
<dbReference type="InterPro" id="IPR001135">
    <property type="entry name" value="NADH_Q_OxRdtase_suD"/>
</dbReference>
<name>M1CUC5_SOLTU</name>
<dbReference type="InterPro" id="IPR029014">
    <property type="entry name" value="NiFe-Hase_large"/>
</dbReference>
<organism evidence="3 4">
    <name type="scientific">Solanum tuberosum</name>
    <name type="common">Potato</name>
    <dbReference type="NCBI Taxonomy" id="4113"/>
    <lineage>
        <taxon>Eukaryota</taxon>
        <taxon>Viridiplantae</taxon>
        <taxon>Streptophyta</taxon>
        <taxon>Embryophyta</taxon>
        <taxon>Tracheophyta</taxon>
        <taxon>Spermatophyta</taxon>
        <taxon>Magnoliopsida</taxon>
        <taxon>eudicotyledons</taxon>
        <taxon>Gunneridae</taxon>
        <taxon>Pentapetalae</taxon>
        <taxon>asterids</taxon>
        <taxon>lamiids</taxon>
        <taxon>Solanales</taxon>
        <taxon>Solanaceae</taxon>
        <taxon>Solanoideae</taxon>
        <taxon>Solaneae</taxon>
        <taxon>Solanum</taxon>
    </lineage>
</organism>
<keyword evidence="4" id="KW-1185">Reference proteome</keyword>
<evidence type="ECO:0000256" key="1">
    <source>
        <dbReference type="ARBA" id="ARBA00005769"/>
    </source>
</evidence>
<dbReference type="AlphaFoldDB" id="M1CUC5"/>
<accession>M1CUC5</accession>
<reference evidence="3" key="2">
    <citation type="submission" date="2015-06" db="UniProtKB">
        <authorList>
            <consortium name="EnsemblPlants"/>
        </authorList>
    </citation>
    <scope>IDENTIFICATION</scope>
    <source>
        <strain evidence="3">DM1-3 516 R44</strain>
    </source>
</reference>
<evidence type="ECO:0000313" key="4">
    <source>
        <dbReference type="Proteomes" id="UP000011115"/>
    </source>
</evidence>
<feature type="domain" description="NADH-quinone oxidoreductase subunit D" evidence="2">
    <location>
        <begin position="8"/>
        <end position="49"/>
    </location>
</feature>